<feature type="signal peptide" evidence="3">
    <location>
        <begin position="1"/>
        <end position="26"/>
    </location>
</feature>
<evidence type="ECO:0000256" key="2">
    <source>
        <dbReference type="ARBA" id="ARBA00022525"/>
    </source>
</evidence>
<evidence type="ECO:0000313" key="5">
    <source>
        <dbReference type="Proteomes" id="UP000515202"/>
    </source>
</evidence>
<sequence>MPPSLAPKGLLAACVLAALAFSSVESYKCTRCALNTCHFSTQMGCETSQSCFSYRQELFWTGQPLVFVEEKGCAERQCVPLNFSATLGTNMMFAYGHQCCSSELCNTGDFQVPQKSSVLNGVQCPACYAENNGHCEAVLLNCTGAETRCVHVEGTDGGRVDIFAKGCATETACNLKNLNVLNGTIIHTHCVNARGVSLPLLSVASSLLTALILLKVLL</sequence>
<gene>
    <name evidence="6" type="primary">LOC105309673</name>
</gene>
<feature type="domain" description="UPAR/Ly6" evidence="4">
    <location>
        <begin position="120"/>
        <end position="190"/>
    </location>
</feature>
<reference evidence="6" key="1">
    <citation type="submission" date="2025-08" db="UniProtKB">
        <authorList>
            <consortium name="RefSeq"/>
        </authorList>
    </citation>
    <scope>IDENTIFICATION</scope>
    <source>
        <tissue evidence="6">Kidney</tissue>
    </source>
</reference>
<dbReference type="Gene3D" id="2.10.60.10">
    <property type="entry name" value="CD59"/>
    <property type="match status" value="1"/>
</dbReference>
<keyword evidence="3" id="KW-0732">Signal</keyword>
<dbReference type="KEGG" id="pvp:105309673"/>
<dbReference type="PANTHER" id="PTHR20914:SF8">
    <property type="entry name" value="GENE 12253-RELATED"/>
    <property type="match status" value="1"/>
</dbReference>
<protein>
    <submittedName>
        <fullName evidence="6">Protein RoBo-1-like</fullName>
    </submittedName>
</protein>
<dbReference type="CDD" id="cd23572">
    <property type="entry name" value="TFP_LU_ECD_PINLYP_rpt2"/>
    <property type="match status" value="1"/>
</dbReference>
<organism evidence="5 6">
    <name type="scientific">Pteropus vampyrus</name>
    <name type="common">Large flying fox</name>
    <dbReference type="NCBI Taxonomy" id="132908"/>
    <lineage>
        <taxon>Eukaryota</taxon>
        <taxon>Metazoa</taxon>
        <taxon>Chordata</taxon>
        <taxon>Craniata</taxon>
        <taxon>Vertebrata</taxon>
        <taxon>Euteleostomi</taxon>
        <taxon>Mammalia</taxon>
        <taxon>Eutheria</taxon>
        <taxon>Laurasiatheria</taxon>
        <taxon>Chiroptera</taxon>
        <taxon>Yinpterochiroptera</taxon>
        <taxon>Pteropodoidea</taxon>
        <taxon>Pteropodidae</taxon>
        <taxon>Pteropodinae</taxon>
        <taxon>Pteropus</taxon>
    </lineage>
</organism>
<evidence type="ECO:0000313" key="6">
    <source>
        <dbReference type="RefSeq" id="XP_011384148.1"/>
    </source>
</evidence>
<dbReference type="SUPFAM" id="SSF57302">
    <property type="entry name" value="Snake toxin-like"/>
    <property type="match status" value="2"/>
</dbReference>
<dbReference type="GO" id="GO:0005576">
    <property type="term" value="C:extracellular region"/>
    <property type="evidence" value="ECO:0007669"/>
    <property type="project" value="UniProtKB-SubCell"/>
</dbReference>
<name>A0A6P3RNA6_PTEVA</name>
<dbReference type="RefSeq" id="XP_011384148.1">
    <property type="nucleotide sequence ID" value="XM_011385846.2"/>
</dbReference>
<accession>A0A6P3RNA6</accession>
<evidence type="ECO:0000256" key="1">
    <source>
        <dbReference type="ARBA" id="ARBA00004613"/>
    </source>
</evidence>
<dbReference type="OrthoDB" id="9907178at2759"/>
<dbReference type="Proteomes" id="UP000515202">
    <property type="component" value="Unplaced"/>
</dbReference>
<feature type="domain" description="UPAR/Ly6" evidence="4">
    <location>
        <begin position="27"/>
        <end position="107"/>
    </location>
</feature>
<keyword evidence="2" id="KW-0964">Secreted</keyword>
<evidence type="ECO:0000256" key="3">
    <source>
        <dbReference type="SAM" id="SignalP"/>
    </source>
</evidence>
<keyword evidence="5" id="KW-1185">Reference proteome</keyword>
<dbReference type="InterPro" id="IPR045860">
    <property type="entry name" value="Snake_toxin-like_sf"/>
</dbReference>
<dbReference type="Pfam" id="PF00021">
    <property type="entry name" value="UPAR_LY6"/>
    <property type="match status" value="2"/>
</dbReference>
<dbReference type="AlphaFoldDB" id="A0A6P3RNA6"/>
<dbReference type="GeneID" id="105309673"/>
<evidence type="ECO:0000259" key="4">
    <source>
        <dbReference type="Pfam" id="PF00021"/>
    </source>
</evidence>
<proteinExistence type="predicted"/>
<dbReference type="InterPro" id="IPR016054">
    <property type="entry name" value="LY6_UPA_recep-like"/>
</dbReference>
<feature type="chain" id="PRO_5028175419" evidence="3">
    <location>
        <begin position="27"/>
        <end position="218"/>
    </location>
</feature>
<dbReference type="InterPro" id="IPR050918">
    <property type="entry name" value="CNF-like_PLA2_Inhibitor"/>
</dbReference>
<comment type="subcellular location">
    <subcellularLocation>
        <location evidence="1">Secreted</location>
    </subcellularLocation>
</comment>
<dbReference type="PANTHER" id="PTHR20914">
    <property type="entry name" value="LY6/PLAUR DOMAIN-CONTAINING PROTEIN 8"/>
    <property type="match status" value="1"/>
</dbReference>